<dbReference type="GO" id="GO:0003677">
    <property type="term" value="F:DNA binding"/>
    <property type="evidence" value="ECO:0007669"/>
    <property type="project" value="InterPro"/>
</dbReference>
<accession>A0A8X7CI57</accession>
<dbReference type="Pfam" id="PF01609">
    <property type="entry name" value="DDE_Tnp_1"/>
    <property type="match status" value="1"/>
</dbReference>
<gene>
    <name evidence="2" type="primary">wCauA_00185</name>
    <name evidence="2" type="ORF">TNIN_38491</name>
</gene>
<dbReference type="GO" id="GO:0004803">
    <property type="term" value="F:transposase activity"/>
    <property type="evidence" value="ECO:0007669"/>
    <property type="project" value="InterPro"/>
</dbReference>
<evidence type="ECO:0000313" key="2">
    <source>
        <dbReference type="EMBL" id="GFY65347.1"/>
    </source>
</evidence>
<dbReference type="PANTHER" id="PTHR30007:SF0">
    <property type="entry name" value="TRANSPOSASE"/>
    <property type="match status" value="1"/>
</dbReference>
<protein>
    <submittedName>
        <fullName evidence="2">IS5 family transposase</fullName>
    </submittedName>
</protein>
<reference evidence="2" key="1">
    <citation type="submission" date="2020-08" db="EMBL/GenBank/DDBJ databases">
        <title>Multicomponent nature underlies the extraordinary mechanical properties of spider dragline silk.</title>
        <authorList>
            <person name="Kono N."/>
            <person name="Nakamura H."/>
            <person name="Mori M."/>
            <person name="Yoshida Y."/>
            <person name="Ohtoshi R."/>
            <person name="Malay A.D."/>
            <person name="Moran D.A.P."/>
            <person name="Tomita M."/>
            <person name="Numata K."/>
            <person name="Arakawa K."/>
        </authorList>
    </citation>
    <scope>NUCLEOTIDE SEQUENCE</scope>
</reference>
<sequence length="124" mass="13924">MEKTKFTGTGFKKLVGEVRFKNGRKEKTSFCIIDAQSVKNTDTAEEKAMIQGRKRHIIVETLGLVITAEVHSASIQDRDGATNLFVQAKCKAPTLRKFLLTDGYKAKSMFVGNWMFANDYQEIG</sequence>
<proteinExistence type="predicted"/>
<name>A0A8X7CI57_9ARAC</name>
<evidence type="ECO:0000313" key="3">
    <source>
        <dbReference type="Proteomes" id="UP000886998"/>
    </source>
</evidence>
<dbReference type="EMBL" id="BMAV01015538">
    <property type="protein sequence ID" value="GFY65347.1"/>
    <property type="molecule type" value="Genomic_DNA"/>
</dbReference>
<dbReference type="Proteomes" id="UP000886998">
    <property type="component" value="Unassembled WGS sequence"/>
</dbReference>
<dbReference type="PANTHER" id="PTHR30007">
    <property type="entry name" value="PHP DOMAIN PROTEIN"/>
    <property type="match status" value="1"/>
</dbReference>
<organism evidence="2 3">
    <name type="scientific">Trichonephila inaurata madagascariensis</name>
    <dbReference type="NCBI Taxonomy" id="2747483"/>
    <lineage>
        <taxon>Eukaryota</taxon>
        <taxon>Metazoa</taxon>
        <taxon>Ecdysozoa</taxon>
        <taxon>Arthropoda</taxon>
        <taxon>Chelicerata</taxon>
        <taxon>Arachnida</taxon>
        <taxon>Araneae</taxon>
        <taxon>Araneomorphae</taxon>
        <taxon>Entelegynae</taxon>
        <taxon>Araneoidea</taxon>
        <taxon>Nephilidae</taxon>
        <taxon>Trichonephila</taxon>
        <taxon>Trichonephila inaurata</taxon>
    </lineage>
</organism>
<dbReference type="AlphaFoldDB" id="A0A8X7CI57"/>
<dbReference type="GO" id="GO:0006313">
    <property type="term" value="P:DNA transposition"/>
    <property type="evidence" value="ECO:0007669"/>
    <property type="project" value="InterPro"/>
</dbReference>
<evidence type="ECO:0000259" key="1">
    <source>
        <dbReference type="Pfam" id="PF01609"/>
    </source>
</evidence>
<keyword evidence="3" id="KW-1185">Reference proteome</keyword>
<comment type="caution">
    <text evidence="2">The sequence shown here is derived from an EMBL/GenBank/DDBJ whole genome shotgun (WGS) entry which is preliminary data.</text>
</comment>
<dbReference type="InterPro" id="IPR002559">
    <property type="entry name" value="Transposase_11"/>
</dbReference>
<feature type="domain" description="Transposase IS4-like" evidence="1">
    <location>
        <begin position="27"/>
        <end position="84"/>
    </location>
</feature>